<dbReference type="EMBL" id="JAFBCL010000001">
    <property type="protein sequence ID" value="MBM7813339.1"/>
    <property type="molecule type" value="Genomic_DNA"/>
</dbReference>
<organism evidence="4 5">
    <name type="scientific">Saccharothrix algeriensis</name>
    <dbReference type="NCBI Taxonomy" id="173560"/>
    <lineage>
        <taxon>Bacteria</taxon>
        <taxon>Bacillati</taxon>
        <taxon>Actinomycetota</taxon>
        <taxon>Actinomycetes</taxon>
        <taxon>Pseudonocardiales</taxon>
        <taxon>Pseudonocardiaceae</taxon>
        <taxon>Saccharothrix</taxon>
    </lineage>
</organism>
<dbReference type="EMBL" id="CP072788">
    <property type="protein sequence ID" value="QTR01878.1"/>
    <property type="molecule type" value="Genomic_DNA"/>
</dbReference>
<keyword evidence="2" id="KW-0472">Membrane</keyword>
<reference evidence="3 6" key="1">
    <citation type="submission" date="2021-01" db="EMBL/GenBank/DDBJ databases">
        <title>Sequencing the genomes of 1000 actinobacteria strains.</title>
        <authorList>
            <person name="Klenk H.-P."/>
        </authorList>
    </citation>
    <scope>NUCLEOTIDE SEQUENCE [LARGE SCALE GENOMIC DNA]</scope>
    <source>
        <strain evidence="3 6">DSM 44581</strain>
    </source>
</reference>
<keyword evidence="2" id="KW-1133">Transmembrane helix</keyword>
<feature type="transmembrane region" description="Helical" evidence="2">
    <location>
        <begin position="159"/>
        <end position="181"/>
    </location>
</feature>
<evidence type="ECO:0000313" key="5">
    <source>
        <dbReference type="Proteomes" id="UP000671828"/>
    </source>
</evidence>
<proteinExistence type="predicted"/>
<accession>A0A8T8HTL6</accession>
<dbReference type="RefSeq" id="WP_204843981.1">
    <property type="nucleotide sequence ID" value="NZ_JAFBCL010000001.1"/>
</dbReference>
<sequence length="239" mass="25517">MAGTQAERRDPATVSDEAGSRDFAVASAEADAHDLAAARARAEARELTAGRPEVREMVVRSLLPPWLSTRYLGSLKASGALMLVGAAGSLVANLGAPWYFHLIDLLLLALGAGTVRSVVGHVSVRRVEATRLRVHGPDECDTLADAGVRITTRPRWREAVAALFDLLVLTLPVVVAVRAWSEGGWPARVAAVLAVGCVIAGSVLIVHSARTAGQWRRDFLAEEGLELPPVRDGWDVLLR</sequence>
<feature type="transmembrane region" description="Helical" evidence="2">
    <location>
        <begin position="106"/>
        <end position="124"/>
    </location>
</feature>
<evidence type="ECO:0000313" key="4">
    <source>
        <dbReference type="EMBL" id="QTR01878.1"/>
    </source>
</evidence>
<evidence type="ECO:0000256" key="1">
    <source>
        <dbReference type="SAM" id="MobiDB-lite"/>
    </source>
</evidence>
<feature type="transmembrane region" description="Helical" evidence="2">
    <location>
        <begin position="80"/>
        <end position="100"/>
    </location>
</feature>
<feature type="compositionally biased region" description="Basic and acidic residues" evidence="1">
    <location>
        <begin position="1"/>
        <end position="11"/>
    </location>
</feature>
<dbReference type="AlphaFoldDB" id="A0A8T8HTL6"/>
<dbReference type="Proteomes" id="UP000671828">
    <property type="component" value="Chromosome"/>
</dbReference>
<evidence type="ECO:0000313" key="6">
    <source>
        <dbReference type="Proteomes" id="UP001195724"/>
    </source>
</evidence>
<feature type="transmembrane region" description="Helical" evidence="2">
    <location>
        <begin position="187"/>
        <end position="207"/>
    </location>
</feature>
<name>A0A8T8HTL6_9PSEU</name>
<feature type="region of interest" description="Disordered" evidence="1">
    <location>
        <begin position="1"/>
        <end position="20"/>
    </location>
</feature>
<keyword evidence="2" id="KW-0812">Transmembrane</keyword>
<reference evidence="4" key="2">
    <citation type="submission" date="2021-04" db="EMBL/GenBank/DDBJ databases">
        <title>Saccharothrix algeriensis WGS.</title>
        <authorList>
            <person name="Stuskova K."/>
            <person name="Hakalova E."/>
            <person name="Tebbal A.B."/>
            <person name="Eichmeier A."/>
        </authorList>
    </citation>
    <scope>NUCLEOTIDE SEQUENCE</scope>
    <source>
        <strain evidence="4">NRRL B-24137</strain>
    </source>
</reference>
<protein>
    <submittedName>
        <fullName evidence="4">Uncharacterized protein</fullName>
    </submittedName>
</protein>
<gene>
    <name evidence="4" type="ORF">J7S33_21775</name>
    <name evidence="3" type="ORF">JOE68_004204</name>
</gene>
<evidence type="ECO:0000256" key="2">
    <source>
        <dbReference type="SAM" id="Phobius"/>
    </source>
</evidence>
<evidence type="ECO:0000313" key="3">
    <source>
        <dbReference type="EMBL" id="MBM7813339.1"/>
    </source>
</evidence>
<keyword evidence="6" id="KW-1185">Reference proteome</keyword>
<dbReference type="Proteomes" id="UP001195724">
    <property type="component" value="Unassembled WGS sequence"/>
</dbReference>